<dbReference type="SUPFAM" id="SSF81901">
    <property type="entry name" value="HCP-like"/>
    <property type="match status" value="1"/>
</dbReference>
<dbReference type="EMBL" id="JAXAFO010000016">
    <property type="protein sequence ID" value="MDX6849891.1"/>
    <property type="molecule type" value="Genomic_DNA"/>
</dbReference>
<dbReference type="InterPro" id="IPR051012">
    <property type="entry name" value="CellSynth/LPSAsmb/PSIAsmb"/>
</dbReference>
<keyword evidence="4" id="KW-0732">Signal</keyword>
<evidence type="ECO:0000256" key="3">
    <source>
        <dbReference type="PROSITE-ProRule" id="PRU00339"/>
    </source>
</evidence>
<keyword evidence="1" id="KW-0677">Repeat</keyword>
<dbReference type="PROSITE" id="PS50005">
    <property type="entry name" value="TPR"/>
    <property type="match status" value="2"/>
</dbReference>
<evidence type="ECO:0000313" key="6">
    <source>
        <dbReference type="Proteomes" id="UP001273505"/>
    </source>
</evidence>
<dbReference type="Proteomes" id="UP001273505">
    <property type="component" value="Unassembled WGS sequence"/>
</dbReference>
<organism evidence="5 6">
    <name type="scientific">Gilvimarinus gilvus</name>
    <dbReference type="NCBI Taxonomy" id="3058038"/>
    <lineage>
        <taxon>Bacteria</taxon>
        <taxon>Pseudomonadati</taxon>
        <taxon>Pseudomonadota</taxon>
        <taxon>Gammaproteobacteria</taxon>
        <taxon>Cellvibrionales</taxon>
        <taxon>Cellvibrionaceae</taxon>
        <taxon>Gilvimarinus</taxon>
    </lineage>
</organism>
<keyword evidence="2 3" id="KW-0802">TPR repeat</keyword>
<protein>
    <submittedName>
        <fullName evidence="5">PAS sensor protein</fullName>
    </submittedName>
</protein>
<reference evidence="5 6" key="1">
    <citation type="submission" date="2023-11" db="EMBL/GenBank/DDBJ databases">
        <title>Gilvimarinus fulvus sp. nov., isolated from the surface of Kelp.</title>
        <authorList>
            <person name="Sun Y.Y."/>
            <person name="Gong Y."/>
            <person name="Du Z.J."/>
        </authorList>
    </citation>
    <scope>NUCLEOTIDE SEQUENCE [LARGE SCALE GENOMIC DNA]</scope>
    <source>
        <strain evidence="5 6">SDUM040013</strain>
    </source>
</reference>
<feature type="signal peptide" evidence="4">
    <location>
        <begin position="1"/>
        <end position="36"/>
    </location>
</feature>
<gene>
    <name evidence="5" type="ORF">SCD92_11005</name>
</gene>
<dbReference type="SUPFAM" id="SSF48452">
    <property type="entry name" value="TPR-like"/>
    <property type="match status" value="1"/>
</dbReference>
<dbReference type="Pfam" id="PF13181">
    <property type="entry name" value="TPR_8"/>
    <property type="match status" value="3"/>
</dbReference>
<dbReference type="Gene3D" id="1.25.40.10">
    <property type="entry name" value="Tetratricopeptide repeat domain"/>
    <property type="match status" value="2"/>
</dbReference>
<comment type="caution">
    <text evidence="5">The sequence shown here is derived from an EMBL/GenBank/DDBJ whole genome shotgun (WGS) entry which is preliminary data.</text>
</comment>
<dbReference type="RefSeq" id="WP_302723594.1">
    <property type="nucleotide sequence ID" value="NZ_JAULRU010000617.1"/>
</dbReference>
<name>A0ABU4S055_9GAMM</name>
<feature type="chain" id="PRO_5046905175" evidence="4">
    <location>
        <begin position="37"/>
        <end position="458"/>
    </location>
</feature>
<dbReference type="PANTHER" id="PTHR45586:SF1">
    <property type="entry name" value="LIPOPOLYSACCHARIDE ASSEMBLY PROTEIN B"/>
    <property type="match status" value="1"/>
</dbReference>
<dbReference type="InterPro" id="IPR011990">
    <property type="entry name" value="TPR-like_helical_dom_sf"/>
</dbReference>
<evidence type="ECO:0000256" key="1">
    <source>
        <dbReference type="ARBA" id="ARBA00022737"/>
    </source>
</evidence>
<keyword evidence="6" id="KW-1185">Reference proteome</keyword>
<sequence>MKKLKSVISNTLRKSVAVSVIAAAPMALLSSADVYALDVAPAKAQALQPAEKRPDPRRLPGLPQSFIKDYGEITSTLEPTEEQVAEGAKPNPAKAFEMAKDMEEDVEDLNPYSKAMLYQVLGQIYYEREDMANTIRYFEKVVAQSPNLPAGTEAQFYYFLGQLYAQEENEAKAVEYLEKWSKMVAMISASQYATLAQIYYGADQQEKALANMLQAVSMFEADGKIPREDWLSFLRAMYYFKEDYRSTLNVVKAMVRHYPKMSYWSQLSSLYYELGEMENFSRTQDSMYVMGGLKKETELKGLAGYFIENEAPYKAAKILDKAINQDKLVKADATNLELLANSWRLAQETEKALVEMKRAAAKSDDGDLSFNLARLLFSRDDFSGASSAAKSALRKGGLSRPDQVHMTIGQTELELGNFEAAIEAFKKAARDKRSRQFANQWIKFTEGEKKRQDALKDG</sequence>
<evidence type="ECO:0000256" key="4">
    <source>
        <dbReference type="SAM" id="SignalP"/>
    </source>
</evidence>
<proteinExistence type="predicted"/>
<dbReference type="PANTHER" id="PTHR45586">
    <property type="entry name" value="TPR REPEAT-CONTAINING PROTEIN PA4667"/>
    <property type="match status" value="1"/>
</dbReference>
<feature type="repeat" description="TPR" evidence="3">
    <location>
        <begin position="402"/>
        <end position="435"/>
    </location>
</feature>
<dbReference type="InterPro" id="IPR019734">
    <property type="entry name" value="TPR_rpt"/>
</dbReference>
<accession>A0ABU4S055</accession>
<evidence type="ECO:0000256" key="2">
    <source>
        <dbReference type="ARBA" id="ARBA00022803"/>
    </source>
</evidence>
<feature type="repeat" description="TPR" evidence="3">
    <location>
        <begin position="115"/>
        <end position="148"/>
    </location>
</feature>
<evidence type="ECO:0000313" key="5">
    <source>
        <dbReference type="EMBL" id="MDX6849891.1"/>
    </source>
</evidence>
<dbReference type="SMART" id="SM00028">
    <property type="entry name" value="TPR"/>
    <property type="match status" value="5"/>
</dbReference>